<protein>
    <submittedName>
        <fullName evidence="1">Uncharacterized protein</fullName>
    </submittedName>
</protein>
<proteinExistence type="predicted"/>
<reference evidence="2" key="1">
    <citation type="journal article" date="2022" name="Mol. Ecol. Resour.">
        <title>The genomes of chicory, endive, great burdock and yacon provide insights into Asteraceae palaeo-polyploidization history and plant inulin production.</title>
        <authorList>
            <person name="Fan W."/>
            <person name="Wang S."/>
            <person name="Wang H."/>
            <person name="Wang A."/>
            <person name="Jiang F."/>
            <person name="Liu H."/>
            <person name="Zhao H."/>
            <person name="Xu D."/>
            <person name="Zhang Y."/>
        </authorList>
    </citation>
    <scope>NUCLEOTIDE SEQUENCE [LARGE SCALE GENOMIC DNA]</scope>
    <source>
        <strain evidence="2">cv. Punajuju</strain>
    </source>
</reference>
<sequence length="106" mass="12041">MRSLSSSYNHHIFTSQTYSILSRCRSSLRPLPERPSLSRSRAPTPSTTSRQRSKTRREFPQTSKDSSSPESNSRTAGLWRITTSRRSQLSISSSVFVEVCKFSSRP</sequence>
<gene>
    <name evidence="1" type="ORF">L2E82_15211</name>
</gene>
<evidence type="ECO:0000313" key="1">
    <source>
        <dbReference type="EMBL" id="KAI3765184.1"/>
    </source>
</evidence>
<accession>A0ACB9F270</accession>
<reference evidence="1 2" key="2">
    <citation type="journal article" date="2022" name="Mol. Ecol. Resour.">
        <title>The genomes of chicory, endive, great burdock and yacon provide insights into Asteraceae paleo-polyploidization history and plant inulin production.</title>
        <authorList>
            <person name="Fan W."/>
            <person name="Wang S."/>
            <person name="Wang H."/>
            <person name="Wang A."/>
            <person name="Jiang F."/>
            <person name="Liu H."/>
            <person name="Zhao H."/>
            <person name="Xu D."/>
            <person name="Zhang Y."/>
        </authorList>
    </citation>
    <scope>NUCLEOTIDE SEQUENCE [LARGE SCALE GENOMIC DNA]</scope>
    <source>
        <strain evidence="2">cv. Punajuju</strain>
        <tissue evidence="1">Leaves</tissue>
    </source>
</reference>
<comment type="caution">
    <text evidence="1">The sequence shown here is derived from an EMBL/GenBank/DDBJ whole genome shotgun (WGS) entry which is preliminary data.</text>
</comment>
<organism evidence="1 2">
    <name type="scientific">Cichorium intybus</name>
    <name type="common">Chicory</name>
    <dbReference type="NCBI Taxonomy" id="13427"/>
    <lineage>
        <taxon>Eukaryota</taxon>
        <taxon>Viridiplantae</taxon>
        <taxon>Streptophyta</taxon>
        <taxon>Embryophyta</taxon>
        <taxon>Tracheophyta</taxon>
        <taxon>Spermatophyta</taxon>
        <taxon>Magnoliopsida</taxon>
        <taxon>eudicotyledons</taxon>
        <taxon>Gunneridae</taxon>
        <taxon>Pentapetalae</taxon>
        <taxon>asterids</taxon>
        <taxon>campanulids</taxon>
        <taxon>Asterales</taxon>
        <taxon>Asteraceae</taxon>
        <taxon>Cichorioideae</taxon>
        <taxon>Cichorieae</taxon>
        <taxon>Cichoriinae</taxon>
        <taxon>Cichorium</taxon>
    </lineage>
</organism>
<name>A0ACB9F270_CICIN</name>
<dbReference type="EMBL" id="CM042011">
    <property type="protein sequence ID" value="KAI3765184.1"/>
    <property type="molecule type" value="Genomic_DNA"/>
</dbReference>
<evidence type="ECO:0000313" key="2">
    <source>
        <dbReference type="Proteomes" id="UP001055811"/>
    </source>
</evidence>
<dbReference type="Proteomes" id="UP001055811">
    <property type="component" value="Linkage Group LG03"/>
</dbReference>
<keyword evidence="2" id="KW-1185">Reference proteome</keyword>